<feature type="region of interest" description="Disordered" evidence="1">
    <location>
        <begin position="710"/>
        <end position="734"/>
    </location>
</feature>
<accession>A0A7S2SF11</accession>
<gene>
    <name evidence="2" type="ORF">QSP1433_LOCUS13475</name>
</gene>
<dbReference type="AlphaFoldDB" id="A0A7S2SF11"/>
<feature type="region of interest" description="Disordered" evidence="1">
    <location>
        <begin position="620"/>
        <end position="675"/>
    </location>
</feature>
<dbReference type="PANTHER" id="PTHR33845:SF1">
    <property type="entry name" value="C2H2-TYPE DOMAIN-CONTAINING PROTEIN"/>
    <property type="match status" value="1"/>
</dbReference>
<name>A0A7S2SF11_9STRA</name>
<sequence length="931" mass="104813">MPGHVKRICFETGLRLSKNVQQKAAGEQMKEVGKVFSMFVKSKKNSVEQRVLRSVLLSLVSPATLNEYIQKHGGKEMASKTIRKAAGDTEVLLNGYQLTKVQYSRQYFSVGILKFAVRFILQAQYIVPLSWGWKKVKLSRKETVKLPRLVRKITRANLLKEYIKYCKHEGVEMLSVRSFEKVVDAVTSGQQHALNAVDDLTDTLVNQPYNQMKRVITLAVTGVERKKKLLLMLSLVKNFLKVQFDKHVGDDSQITHNVHHALDKGYRHPGRLQATCTACKFVPYFYDELRQAIEDSNGANVGDAIDVVNDCEAKAHLYQGHRIRVANQNNVLDGISTRLREDCASLRLTAPKEVLIIADFKMKFLPKEFREATLRHFGKRGISWHGFCVMYFVYNPETEKAEPRVMYCDQIVDGTNKQDGVAVASLVGKFLCQLKKELPTVESYILQTDNARYYHSKTLLMLLPLVSQKAGIPITRYIHTETQDGKCLIDAHFAKGEQHVDSYIVEGEDALNSMQVGIALASHGGIPNSFVQVVRMNASKSKTTANLFKQVIKNSKKALTRKNDIFFETDLDRVQIQDTIEEIMDKFDHDVTFRTRTYSGIGTMPVYTLKLKSNTFTLASEQTENNEDEDESEDDEDKSEDDEENDESDGASSYEAEGAQGDENENNDGNNADVALSSAGDMVAGSEADMFGNRVVFLNPICIQSTSNLLSREDADADDEEIRAEESDSDGDEGDLVVMRKDLGAAAVRIAADLIETGDIEAFVRDGRAEQKEYLLARDYELDLARYKAGWAVRPARGETRGETYLSDFRDDIREMFEQGEKDSGAKMQPSWMVERLRAKYPGRIKLPSENTIRGEITRLLQVANAGKVSKRSKMSQEQVDYLYELAVEQSMTAKPAVTAFRDRFGHGEGLPTDDQVRNKINVLRTAAKSN</sequence>
<evidence type="ECO:0000313" key="2">
    <source>
        <dbReference type="EMBL" id="CAD9698171.1"/>
    </source>
</evidence>
<reference evidence="2" key="1">
    <citation type="submission" date="2021-01" db="EMBL/GenBank/DDBJ databases">
        <authorList>
            <person name="Corre E."/>
            <person name="Pelletier E."/>
            <person name="Niang G."/>
            <person name="Scheremetjew M."/>
            <person name="Finn R."/>
            <person name="Kale V."/>
            <person name="Holt S."/>
            <person name="Cochrane G."/>
            <person name="Meng A."/>
            <person name="Brown T."/>
            <person name="Cohen L."/>
        </authorList>
    </citation>
    <scope>NUCLEOTIDE SEQUENCE</scope>
    <source>
        <strain evidence="2">NY070348D</strain>
    </source>
</reference>
<dbReference type="EMBL" id="HBHK01021145">
    <property type="protein sequence ID" value="CAD9698171.1"/>
    <property type="molecule type" value="Transcribed_RNA"/>
</dbReference>
<organism evidence="2">
    <name type="scientific">Mucochytrium quahogii</name>
    <dbReference type="NCBI Taxonomy" id="96639"/>
    <lineage>
        <taxon>Eukaryota</taxon>
        <taxon>Sar</taxon>
        <taxon>Stramenopiles</taxon>
        <taxon>Bigyra</taxon>
        <taxon>Labyrinthulomycetes</taxon>
        <taxon>Thraustochytrida</taxon>
        <taxon>Thraustochytriidae</taxon>
        <taxon>Mucochytrium</taxon>
    </lineage>
</organism>
<evidence type="ECO:0000256" key="1">
    <source>
        <dbReference type="SAM" id="MobiDB-lite"/>
    </source>
</evidence>
<feature type="compositionally biased region" description="Acidic residues" evidence="1">
    <location>
        <begin position="715"/>
        <end position="734"/>
    </location>
</feature>
<proteinExistence type="predicted"/>
<feature type="compositionally biased region" description="Acidic residues" evidence="1">
    <location>
        <begin position="624"/>
        <end position="649"/>
    </location>
</feature>
<protein>
    <submittedName>
        <fullName evidence="2">Uncharacterized protein</fullName>
    </submittedName>
</protein>
<dbReference type="PANTHER" id="PTHR33845">
    <property type="entry name" value="C2H2-TYPE DOMAIN-CONTAINING PROTEIN"/>
    <property type="match status" value="1"/>
</dbReference>